<dbReference type="SUPFAM" id="SSF51735">
    <property type="entry name" value="NAD(P)-binding Rossmann-fold domains"/>
    <property type="match status" value="1"/>
</dbReference>
<accession>A0ABR0E041</accession>
<evidence type="ECO:0008006" key="5">
    <source>
        <dbReference type="Google" id="ProtNLM"/>
    </source>
</evidence>
<reference evidence="3 4" key="1">
    <citation type="journal article" date="2023" name="G3 (Bethesda)">
        <title>A chromosome-level genome assembly of Zasmidium syzygii isolated from banana leaves.</title>
        <authorList>
            <person name="van Westerhoven A.C."/>
            <person name="Mehrabi R."/>
            <person name="Talebi R."/>
            <person name="Steentjes M.B.F."/>
            <person name="Corcolon B."/>
            <person name="Chong P.A."/>
            <person name="Kema G.H.J."/>
            <person name="Seidl M.F."/>
        </authorList>
    </citation>
    <scope>NUCLEOTIDE SEQUENCE [LARGE SCALE GENOMIC DNA]</scope>
    <source>
        <strain evidence="3 4">P124</strain>
    </source>
</reference>
<proteinExistence type="inferred from homology"/>
<comment type="caution">
    <text evidence="3">The sequence shown here is derived from an EMBL/GenBank/DDBJ whole genome shotgun (WGS) entry which is preliminary data.</text>
</comment>
<gene>
    <name evidence="3" type="ORF">PRZ48_014146</name>
</gene>
<evidence type="ECO:0000256" key="2">
    <source>
        <dbReference type="ARBA" id="ARBA00023002"/>
    </source>
</evidence>
<evidence type="ECO:0000313" key="4">
    <source>
        <dbReference type="Proteomes" id="UP001305779"/>
    </source>
</evidence>
<dbReference type="InterPro" id="IPR036291">
    <property type="entry name" value="NAD(P)-bd_dom_sf"/>
</dbReference>
<dbReference type="Pfam" id="PF00106">
    <property type="entry name" value="adh_short"/>
    <property type="match status" value="1"/>
</dbReference>
<dbReference type="CDD" id="cd05233">
    <property type="entry name" value="SDR_c"/>
    <property type="match status" value="1"/>
</dbReference>
<evidence type="ECO:0000313" key="3">
    <source>
        <dbReference type="EMBL" id="KAK4494790.1"/>
    </source>
</evidence>
<evidence type="ECO:0000256" key="1">
    <source>
        <dbReference type="ARBA" id="ARBA00006484"/>
    </source>
</evidence>
<comment type="similarity">
    <text evidence="1">Belongs to the short-chain dehydrogenases/reductases (SDR) family.</text>
</comment>
<dbReference type="PANTHER" id="PTHR42760">
    <property type="entry name" value="SHORT-CHAIN DEHYDROGENASES/REDUCTASES FAMILY MEMBER"/>
    <property type="match status" value="1"/>
</dbReference>
<protein>
    <recommendedName>
        <fullName evidence="5">NAD(P)-binding protein</fullName>
    </recommendedName>
</protein>
<dbReference type="Proteomes" id="UP001305779">
    <property type="component" value="Unassembled WGS sequence"/>
</dbReference>
<keyword evidence="2" id="KW-0560">Oxidoreductase</keyword>
<dbReference type="InterPro" id="IPR002347">
    <property type="entry name" value="SDR_fam"/>
</dbReference>
<dbReference type="Gene3D" id="3.40.50.720">
    <property type="entry name" value="NAD(P)-binding Rossmann-like Domain"/>
    <property type="match status" value="1"/>
</dbReference>
<sequence length="291" mass="31731">MAPPKLTPTTKTHTDTYPFISPLSIKNPPLLSVLITGASKGIGLATAIAFAQAGFPRIAIFARSDLSNAESKVLAAAKEAGRPPPEVLKLQGSISSKDDVSQAFSTLSKTWSGKLDILINNASRLEEWKSLHETDVDDWWATWELNLKGTFLVTRAAIPLLLKGIQKTVVTITSAGAFVSIPGASAYQGSKTAQVRFTDFLVAEYAEQGLLAYTIHPCGAKTETALNMPESMYFMLTETVELAADTLVWLTRERREWLQGRFVFGPSDMEELEGLKGRIVEGDLMKLKLIA</sequence>
<organism evidence="3 4">
    <name type="scientific">Zasmidium cellare</name>
    <name type="common">Wine cellar mold</name>
    <name type="synonym">Racodium cellare</name>
    <dbReference type="NCBI Taxonomy" id="395010"/>
    <lineage>
        <taxon>Eukaryota</taxon>
        <taxon>Fungi</taxon>
        <taxon>Dikarya</taxon>
        <taxon>Ascomycota</taxon>
        <taxon>Pezizomycotina</taxon>
        <taxon>Dothideomycetes</taxon>
        <taxon>Dothideomycetidae</taxon>
        <taxon>Mycosphaerellales</taxon>
        <taxon>Mycosphaerellaceae</taxon>
        <taxon>Zasmidium</taxon>
    </lineage>
</organism>
<dbReference type="PANTHER" id="PTHR42760:SF37">
    <property type="entry name" value="CLAVALDEHYDE DEHYDROGENASE"/>
    <property type="match status" value="1"/>
</dbReference>
<keyword evidence="4" id="KW-1185">Reference proteome</keyword>
<name>A0ABR0E041_ZASCE</name>
<dbReference type="EMBL" id="JAXOVC010000013">
    <property type="protein sequence ID" value="KAK4494790.1"/>
    <property type="molecule type" value="Genomic_DNA"/>
</dbReference>
<dbReference type="PRINTS" id="PR00081">
    <property type="entry name" value="GDHRDH"/>
</dbReference>